<dbReference type="PANTHER" id="PTHR48228:SF5">
    <property type="entry name" value="ALPHA-METHYLACYL-COA RACEMASE"/>
    <property type="match status" value="1"/>
</dbReference>
<accession>A0AA38IEQ8</accession>
<reference evidence="3" key="1">
    <citation type="journal article" date="2023" name="G3 (Bethesda)">
        <title>Whole genome assemblies of Zophobas morio and Tenebrio molitor.</title>
        <authorList>
            <person name="Kaur S."/>
            <person name="Stinson S.A."/>
            <person name="diCenzo G.C."/>
        </authorList>
    </citation>
    <scope>NUCLEOTIDE SEQUENCE</scope>
    <source>
        <strain evidence="3">QUZm001</strain>
    </source>
</reference>
<dbReference type="GO" id="GO:0005739">
    <property type="term" value="C:mitochondrion"/>
    <property type="evidence" value="ECO:0007669"/>
    <property type="project" value="TreeGrafter"/>
</dbReference>
<evidence type="ECO:0000256" key="2">
    <source>
        <dbReference type="SAM" id="MobiDB-lite"/>
    </source>
</evidence>
<dbReference type="InterPro" id="IPR003673">
    <property type="entry name" value="CoA-Trfase_fam_III"/>
</dbReference>
<dbReference type="Proteomes" id="UP001168821">
    <property type="component" value="Unassembled WGS sequence"/>
</dbReference>
<dbReference type="AlphaFoldDB" id="A0AA38IEQ8"/>
<dbReference type="InterPro" id="IPR023606">
    <property type="entry name" value="CoA-Trfase_III_dom_1_sf"/>
</dbReference>
<comment type="similarity">
    <text evidence="1">Belongs to the CoA-transferase III family.</text>
</comment>
<evidence type="ECO:0008006" key="5">
    <source>
        <dbReference type="Google" id="ProtNLM"/>
    </source>
</evidence>
<feature type="region of interest" description="Disordered" evidence="2">
    <location>
        <begin position="306"/>
        <end position="334"/>
    </location>
</feature>
<dbReference type="InterPro" id="IPR050509">
    <property type="entry name" value="CoA-transferase_III"/>
</dbReference>
<gene>
    <name evidence="3" type="ORF">Zmor_012983</name>
</gene>
<dbReference type="Gene3D" id="3.30.1540.10">
    <property type="entry name" value="formyl-coa transferase, domain 3"/>
    <property type="match status" value="1"/>
</dbReference>
<dbReference type="GO" id="GO:0008111">
    <property type="term" value="F:alpha-methylacyl-CoA racemase activity"/>
    <property type="evidence" value="ECO:0007669"/>
    <property type="project" value="TreeGrafter"/>
</dbReference>
<dbReference type="EMBL" id="JALNTZ010000004">
    <property type="protein sequence ID" value="KAJ3653746.1"/>
    <property type="molecule type" value="Genomic_DNA"/>
</dbReference>
<dbReference type="PANTHER" id="PTHR48228">
    <property type="entry name" value="SUCCINYL-COA--D-CITRAMALATE COA-TRANSFERASE"/>
    <property type="match status" value="1"/>
</dbReference>
<evidence type="ECO:0000256" key="1">
    <source>
        <dbReference type="ARBA" id="ARBA00008383"/>
    </source>
</evidence>
<evidence type="ECO:0000313" key="4">
    <source>
        <dbReference type="Proteomes" id="UP001168821"/>
    </source>
</evidence>
<name>A0AA38IEQ8_9CUCU</name>
<sequence>MALRGIKVLELAGLAPAPFCGMILADFGADVLRVDKIGSDTNVDTLGNGKKSIALNLKHPDGVTIVRNLAKKSDVLIEPFRAGVMEKLGLGPDILLKDNPKLIYARMTGYGQTGPFAKSAGHDINYLALSGLLSLFGRKHEKPVFPVNYAADFAGGGLICALGVTLALLERQKSGLGQVVDSSMVEGTAYVGSFLYRSQVLPMWGRQRGENILDTGAHFYEVYETKDGKYVSVGALEPQFYAKLIEGLGIDEDEAPHFGDFDKLKVLFEAKFREKTLKEWCAIFDGTDACVAPVLSLEEAPKHPHNLERGSFEGGVPKPAPVLSRTPGKSKGVEKLPQVGEHTRAVLASVGYSEGDINKLVENGVIDVCKSKL</sequence>
<dbReference type="Pfam" id="PF02515">
    <property type="entry name" value="CoA_transf_3"/>
    <property type="match status" value="1"/>
</dbReference>
<protein>
    <recommendedName>
        <fullName evidence="5">Alpha-methylacyl-CoA racemase</fullName>
    </recommendedName>
</protein>
<dbReference type="InterPro" id="IPR044855">
    <property type="entry name" value="CoA-Trfase_III_dom3_sf"/>
</dbReference>
<dbReference type="GO" id="GO:0008206">
    <property type="term" value="P:bile acid metabolic process"/>
    <property type="evidence" value="ECO:0007669"/>
    <property type="project" value="TreeGrafter"/>
</dbReference>
<dbReference type="Gene3D" id="3.40.50.10540">
    <property type="entry name" value="Crotonobetainyl-coa:carnitine coa-transferase, domain 1"/>
    <property type="match status" value="1"/>
</dbReference>
<organism evidence="3 4">
    <name type="scientific">Zophobas morio</name>
    <dbReference type="NCBI Taxonomy" id="2755281"/>
    <lineage>
        <taxon>Eukaryota</taxon>
        <taxon>Metazoa</taxon>
        <taxon>Ecdysozoa</taxon>
        <taxon>Arthropoda</taxon>
        <taxon>Hexapoda</taxon>
        <taxon>Insecta</taxon>
        <taxon>Pterygota</taxon>
        <taxon>Neoptera</taxon>
        <taxon>Endopterygota</taxon>
        <taxon>Coleoptera</taxon>
        <taxon>Polyphaga</taxon>
        <taxon>Cucujiformia</taxon>
        <taxon>Tenebrionidae</taxon>
        <taxon>Zophobas</taxon>
    </lineage>
</organism>
<evidence type="ECO:0000313" key="3">
    <source>
        <dbReference type="EMBL" id="KAJ3653746.1"/>
    </source>
</evidence>
<proteinExistence type="inferred from homology"/>
<keyword evidence="4" id="KW-1185">Reference proteome</keyword>
<dbReference type="SUPFAM" id="SSF89796">
    <property type="entry name" value="CoA-transferase family III (CaiB/BaiF)"/>
    <property type="match status" value="1"/>
</dbReference>
<comment type="caution">
    <text evidence="3">The sequence shown here is derived from an EMBL/GenBank/DDBJ whole genome shotgun (WGS) entry which is preliminary data.</text>
</comment>